<sequence>MDWKSIRIEQGDNLPYYMQLAREIRRLILTGRIPLGERIPVSRELMKIFKFSSTTVEKGIGILVEEGFLVRRPRIGTFVAETLPVKPRRQRKHSGKVKVLFTDIFPYGDFWFQILFELERGLSELGCELVFLRRENSAVIDPKELASDCLGVVMCGTNSLRLAREVQAYKTPLVLIGGLDHDVSHEFGLDLLMHDDAEACYCGVKHLLTLGHRGIAVLTPCIGSQYGNRQREGVERAMREFGLTDREIRIVGSEFATVESGEELTKEVVSSFPDTTAIFVIDAPMAIGCLRAAEQLGLSVPQDLSILTAGSQWLCSIVNPALTSLTAYDEVKIARHALEKLFGQIDNPEYRKSITVLPRDNKVVFRRSVHAFRRAGIKSAL</sequence>
<dbReference type="Proteomes" id="UP000245959">
    <property type="component" value="Unassembled WGS sequence"/>
</dbReference>
<dbReference type="EMBL" id="QEKH01000005">
    <property type="protein sequence ID" value="PVY44718.1"/>
    <property type="molecule type" value="Genomic_DNA"/>
</dbReference>
<keyword evidence="5" id="KW-1185">Reference proteome</keyword>
<organism evidence="4 5">
    <name type="scientific">Victivallis vadensis</name>
    <dbReference type="NCBI Taxonomy" id="172901"/>
    <lineage>
        <taxon>Bacteria</taxon>
        <taxon>Pseudomonadati</taxon>
        <taxon>Lentisphaerota</taxon>
        <taxon>Lentisphaeria</taxon>
        <taxon>Victivallales</taxon>
        <taxon>Victivallaceae</taxon>
        <taxon>Victivallis</taxon>
    </lineage>
</organism>
<dbReference type="SMART" id="SM00345">
    <property type="entry name" value="HTH_GNTR"/>
    <property type="match status" value="1"/>
</dbReference>
<comment type="caution">
    <text evidence="4">The sequence shown here is derived from an EMBL/GenBank/DDBJ whole genome shotgun (WGS) entry which is preliminary data.</text>
</comment>
<evidence type="ECO:0000256" key="3">
    <source>
        <dbReference type="ARBA" id="ARBA00023163"/>
    </source>
</evidence>
<dbReference type="InterPro" id="IPR000524">
    <property type="entry name" value="Tscrpt_reg_HTH_GntR"/>
</dbReference>
<dbReference type="InterPro" id="IPR046335">
    <property type="entry name" value="LacI/GalR-like_sensor"/>
</dbReference>
<dbReference type="AlphaFoldDB" id="A0A2U1B7V7"/>
<reference evidence="4 5" key="1">
    <citation type="submission" date="2018-04" db="EMBL/GenBank/DDBJ databases">
        <title>Genomic Encyclopedia of Type Strains, Phase IV (KMG-IV): sequencing the most valuable type-strain genomes for metagenomic binning, comparative biology and taxonomic classification.</title>
        <authorList>
            <person name="Goeker M."/>
        </authorList>
    </citation>
    <scope>NUCLEOTIDE SEQUENCE [LARGE SCALE GENOMIC DNA]</scope>
    <source>
        <strain evidence="4 5">DSM 14823</strain>
    </source>
</reference>
<dbReference type="CDD" id="cd07377">
    <property type="entry name" value="WHTH_GntR"/>
    <property type="match status" value="1"/>
</dbReference>
<dbReference type="Pfam" id="PF13377">
    <property type="entry name" value="Peripla_BP_3"/>
    <property type="match status" value="1"/>
</dbReference>
<dbReference type="GO" id="GO:0003700">
    <property type="term" value="F:DNA-binding transcription factor activity"/>
    <property type="evidence" value="ECO:0007669"/>
    <property type="project" value="InterPro"/>
</dbReference>
<name>A0A2U1B7V7_9BACT</name>
<dbReference type="SUPFAM" id="SSF53822">
    <property type="entry name" value="Periplasmic binding protein-like I"/>
    <property type="match status" value="1"/>
</dbReference>
<dbReference type="InterPro" id="IPR036390">
    <property type="entry name" value="WH_DNA-bd_sf"/>
</dbReference>
<dbReference type="CDD" id="cd06267">
    <property type="entry name" value="PBP1_LacI_sugar_binding-like"/>
    <property type="match status" value="1"/>
</dbReference>
<evidence type="ECO:0000256" key="1">
    <source>
        <dbReference type="ARBA" id="ARBA00023015"/>
    </source>
</evidence>
<dbReference type="OrthoDB" id="9799482at2"/>
<dbReference type="PANTHER" id="PTHR30146:SF109">
    <property type="entry name" value="HTH-TYPE TRANSCRIPTIONAL REGULATOR GALS"/>
    <property type="match status" value="1"/>
</dbReference>
<protein>
    <submittedName>
        <fullName evidence="4">GntR family transcriptional regulator</fullName>
    </submittedName>
</protein>
<dbReference type="RefSeq" id="WP_116883043.1">
    <property type="nucleotide sequence ID" value="NZ_CABMMC010000003.1"/>
</dbReference>
<evidence type="ECO:0000256" key="2">
    <source>
        <dbReference type="ARBA" id="ARBA00023125"/>
    </source>
</evidence>
<dbReference type="InterPro" id="IPR028082">
    <property type="entry name" value="Peripla_BP_I"/>
</dbReference>
<dbReference type="Gene3D" id="1.10.10.10">
    <property type="entry name" value="Winged helix-like DNA-binding domain superfamily/Winged helix DNA-binding domain"/>
    <property type="match status" value="1"/>
</dbReference>
<evidence type="ECO:0000313" key="5">
    <source>
        <dbReference type="Proteomes" id="UP000245959"/>
    </source>
</evidence>
<keyword evidence="2" id="KW-0238">DNA-binding</keyword>
<dbReference type="PROSITE" id="PS50949">
    <property type="entry name" value="HTH_GNTR"/>
    <property type="match status" value="1"/>
</dbReference>
<keyword evidence="3" id="KW-0804">Transcription</keyword>
<dbReference type="GeneID" id="78294366"/>
<accession>A0A2U1B7V7</accession>
<dbReference type="SUPFAM" id="SSF46785">
    <property type="entry name" value="Winged helix' DNA-binding domain"/>
    <property type="match status" value="1"/>
</dbReference>
<proteinExistence type="predicted"/>
<keyword evidence="1" id="KW-0805">Transcription regulation</keyword>
<dbReference type="InterPro" id="IPR036388">
    <property type="entry name" value="WH-like_DNA-bd_sf"/>
</dbReference>
<dbReference type="GO" id="GO:0000976">
    <property type="term" value="F:transcription cis-regulatory region binding"/>
    <property type="evidence" value="ECO:0007669"/>
    <property type="project" value="TreeGrafter"/>
</dbReference>
<gene>
    <name evidence="4" type="ORF">C8D82_10547</name>
</gene>
<evidence type="ECO:0000313" key="4">
    <source>
        <dbReference type="EMBL" id="PVY44718.1"/>
    </source>
</evidence>
<dbReference type="PANTHER" id="PTHR30146">
    <property type="entry name" value="LACI-RELATED TRANSCRIPTIONAL REPRESSOR"/>
    <property type="match status" value="1"/>
</dbReference>
<dbReference type="Gene3D" id="3.40.50.2300">
    <property type="match status" value="2"/>
</dbReference>
<dbReference type="Pfam" id="PF00392">
    <property type="entry name" value="GntR"/>
    <property type="match status" value="1"/>
</dbReference>